<organism evidence="2 3">
    <name type="scientific">Pleomorphomonas diazotrophica</name>
    <dbReference type="NCBI Taxonomy" id="1166257"/>
    <lineage>
        <taxon>Bacteria</taxon>
        <taxon>Pseudomonadati</taxon>
        <taxon>Pseudomonadota</taxon>
        <taxon>Alphaproteobacteria</taxon>
        <taxon>Hyphomicrobiales</taxon>
        <taxon>Pleomorphomonadaceae</taxon>
        <taxon>Pleomorphomonas</taxon>
    </lineage>
</organism>
<keyword evidence="3" id="KW-1185">Reference proteome</keyword>
<keyword evidence="1" id="KW-1133">Transmembrane helix</keyword>
<evidence type="ECO:0000313" key="2">
    <source>
        <dbReference type="EMBL" id="PKR87640.1"/>
    </source>
</evidence>
<name>A0A1I4TS65_9HYPH</name>
<feature type="transmembrane region" description="Helical" evidence="1">
    <location>
        <begin position="117"/>
        <end position="136"/>
    </location>
</feature>
<feature type="transmembrane region" description="Helical" evidence="1">
    <location>
        <begin position="322"/>
        <end position="342"/>
    </location>
</feature>
<evidence type="ECO:0000313" key="3">
    <source>
        <dbReference type="Proteomes" id="UP000233491"/>
    </source>
</evidence>
<feature type="transmembrane region" description="Helical" evidence="1">
    <location>
        <begin position="288"/>
        <end position="315"/>
    </location>
</feature>
<dbReference type="NCBIfam" id="TIGR00843">
    <property type="entry name" value="benE"/>
    <property type="match status" value="1"/>
</dbReference>
<evidence type="ECO:0000256" key="1">
    <source>
        <dbReference type="SAM" id="Phobius"/>
    </source>
</evidence>
<dbReference type="PANTHER" id="PTHR30199:SF0">
    <property type="entry name" value="INNER MEMBRANE PROTEIN YDCO"/>
    <property type="match status" value="1"/>
</dbReference>
<dbReference type="Proteomes" id="UP000233491">
    <property type="component" value="Unassembled WGS sequence"/>
</dbReference>
<dbReference type="AlphaFoldDB" id="A0A1I4TS65"/>
<accession>A0A1I4TS65</accession>
<reference evidence="2 3" key="1">
    <citation type="submission" date="2017-12" db="EMBL/GenBank/DDBJ databases">
        <title>Anaerobic carbon monoxide metabolism by Pleomorphomonas carboxyditropha sp. nov., a new mesophilic hydrogenogenic carboxidotroph.</title>
        <authorList>
            <person name="Esquivel-Elizondo S."/>
            <person name="Krajmalnik-Brown R."/>
        </authorList>
    </citation>
    <scope>NUCLEOTIDE SEQUENCE [LARGE SCALE GENOMIC DNA]</scope>
    <source>
        <strain evidence="2 3">R5-392</strain>
    </source>
</reference>
<gene>
    <name evidence="2" type="ORF">CXZ10_18095</name>
</gene>
<dbReference type="PANTHER" id="PTHR30199">
    <property type="entry name" value="MFS FAMILY TRANSPORTER, PREDICTED SUBSTRATE BENZOATE"/>
    <property type="match status" value="1"/>
</dbReference>
<dbReference type="EMBL" id="PJNW01000016">
    <property type="protein sequence ID" value="PKR87640.1"/>
    <property type="molecule type" value="Genomic_DNA"/>
</dbReference>
<feature type="transmembrane region" description="Helical" evidence="1">
    <location>
        <begin position="92"/>
        <end position="110"/>
    </location>
</feature>
<feature type="transmembrane region" description="Helical" evidence="1">
    <location>
        <begin position="142"/>
        <end position="161"/>
    </location>
</feature>
<feature type="transmembrane region" description="Helical" evidence="1">
    <location>
        <begin position="200"/>
        <end position="221"/>
    </location>
</feature>
<keyword evidence="1" id="KW-0812">Transmembrane</keyword>
<comment type="caution">
    <text evidence="2">The sequence shown here is derived from an EMBL/GenBank/DDBJ whole genome shotgun (WGS) entry which is preliminary data.</text>
</comment>
<keyword evidence="1" id="KW-0472">Membrane</keyword>
<feature type="transmembrane region" description="Helical" evidence="1">
    <location>
        <begin position="348"/>
        <end position="381"/>
    </location>
</feature>
<dbReference type="GO" id="GO:0042925">
    <property type="term" value="F:benzoate transmembrane transporter activity"/>
    <property type="evidence" value="ECO:0007669"/>
    <property type="project" value="InterPro"/>
</dbReference>
<feature type="transmembrane region" description="Helical" evidence="1">
    <location>
        <begin position="253"/>
        <end position="276"/>
    </location>
</feature>
<sequence length="387" mass="38270">MTSRPSPQAIAAGLIAAFVGFGGAFTVVVRGLSAAGASPAEVASGLMAVTIAMGFSGILLSLRFRMPISVAWSTPGAALLASSGAVAGGYSYAVGAFLITGALLMLSGVIKPLGRAVAAIPTPIASAMLAGVLLTLCLAPVKAVAISPLAGLAVVLTWLIVGLWRKVLAVPAAVIVAAVIIAATTPIPSAVSEGLVPAPVLIAPHFSLAALIGTALPLYVVTMAAQNIPGMAVLNANDYRPEFGPILRNTGAFTLLAAPFGGHAVNLAAITAALCAGPDADPDKDNRYWAAVVCGVAYVLVGLISGAATAFIAAAPPVLIEAVAGLALLGAFGASTSTALSAPDTREAAVVTFLVTASGVGFLGIPGAFWGLIAGIAFHLINRARVA</sequence>
<feature type="transmembrane region" description="Helical" evidence="1">
    <location>
        <begin position="168"/>
        <end position="188"/>
    </location>
</feature>
<dbReference type="GO" id="GO:0005886">
    <property type="term" value="C:plasma membrane"/>
    <property type="evidence" value="ECO:0007669"/>
    <property type="project" value="TreeGrafter"/>
</dbReference>
<dbReference type="OrthoDB" id="9792424at2"/>
<dbReference type="RefSeq" id="WP_101290767.1">
    <property type="nucleotide sequence ID" value="NZ_FOUQ01000006.1"/>
</dbReference>
<feature type="transmembrane region" description="Helical" evidence="1">
    <location>
        <begin position="42"/>
        <end position="62"/>
    </location>
</feature>
<protein>
    <submittedName>
        <fullName evidence="2">Benzoate transporter</fullName>
    </submittedName>
</protein>
<dbReference type="Pfam" id="PF03594">
    <property type="entry name" value="BenE"/>
    <property type="match status" value="1"/>
</dbReference>
<dbReference type="InterPro" id="IPR004711">
    <property type="entry name" value="Benzoate_Transporter"/>
</dbReference>
<proteinExistence type="predicted"/>